<reference evidence="8 9" key="1">
    <citation type="submission" date="2016-05" db="EMBL/GenBank/DDBJ databases">
        <authorList>
            <person name="Sharaf H."/>
        </authorList>
    </citation>
    <scope>NUCLEOTIDE SEQUENCE [LARGE SCALE GENOMIC DNA]</scope>
    <source>
        <strain evidence="8 9">H</strain>
    </source>
</reference>
<dbReference type="Gene3D" id="2.60.40.1970">
    <property type="entry name" value="YEATS domain"/>
    <property type="match status" value="1"/>
</dbReference>
<keyword evidence="3 4" id="KW-0539">Nucleus</keyword>
<dbReference type="InterPro" id="IPR005033">
    <property type="entry name" value="YEATS"/>
</dbReference>
<dbReference type="EMBL" id="CWHR02000012">
    <property type="protein sequence ID" value="SBO27692.1"/>
    <property type="molecule type" value="Genomic_DNA"/>
</dbReference>
<comment type="subcellular location">
    <subcellularLocation>
        <location evidence="4">Nucleus</location>
    </subcellularLocation>
</comment>
<dbReference type="Proteomes" id="UP000182128">
    <property type="component" value="Unassembled WGS sequence"/>
</dbReference>
<dbReference type="GO" id="GO:0005634">
    <property type="term" value="C:nucleus"/>
    <property type="evidence" value="ECO:0007669"/>
    <property type="project" value="UniProtKB-SubCell"/>
</dbReference>
<dbReference type="InterPro" id="IPR038704">
    <property type="entry name" value="YEAST_sf"/>
</dbReference>
<evidence type="ECO:0000313" key="8">
    <source>
        <dbReference type="Proteomes" id="UP000182128"/>
    </source>
</evidence>
<dbReference type="Proteomes" id="UP000182142">
    <property type="component" value="Unassembled WGS sequence"/>
</dbReference>
<evidence type="ECO:0000313" key="9">
    <source>
        <dbReference type="Proteomes" id="UP000182142"/>
    </source>
</evidence>
<dbReference type="PANTHER" id="PTHR47573:SF1">
    <property type="entry name" value="PROTEIN AF-9 HOMOLOG"/>
    <property type="match status" value="1"/>
</dbReference>
<dbReference type="GO" id="GO:0006355">
    <property type="term" value="P:regulation of DNA-templated transcription"/>
    <property type="evidence" value="ECO:0007669"/>
    <property type="project" value="InterPro"/>
</dbReference>
<accession>A0A1A7W1B3</accession>
<evidence type="ECO:0000313" key="7">
    <source>
        <dbReference type="EMBL" id="SBO27692.1"/>
    </source>
</evidence>
<evidence type="ECO:0000256" key="4">
    <source>
        <dbReference type="PROSITE-ProRule" id="PRU00376"/>
    </source>
</evidence>
<dbReference type="PANTHER" id="PTHR47573">
    <property type="entry name" value="PROTEIN AF-9 HOMOLOG"/>
    <property type="match status" value="1"/>
</dbReference>
<organism evidence="7 9">
    <name type="scientific">Plasmodium knowlesi (strain H)</name>
    <dbReference type="NCBI Taxonomy" id="5851"/>
    <lineage>
        <taxon>Eukaryota</taxon>
        <taxon>Sar</taxon>
        <taxon>Alveolata</taxon>
        <taxon>Apicomplexa</taxon>
        <taxon>Aconoidasida</taxon>
        <taxon>Haemosporida</taxon>
        <taxon>Plasmodiidae</taxon>
        <taxon>Plasmodium</taxon>
        <taxon>Plasmodium (Plasmodium)</taxon>
    </lineage>
</organism>
<evidence type="ECO:0000259" key="5">
    <source>
        <dbReference type="PROSITE" id="PS51037"/>
    </source>
</evidence>
<reference evidence="7" key="2">
    <citation type="submission" date="2016-05" db="EMBL/GenBank/DDBJ databases">
        <authorList>
            <person name="Lavstsen T."/>
            <person name="Jespersen J.S."/>
        </authorList>
    </citation>
    <scope>NUCLEOTIDE SEQUENCE [LARGE SCALE GENOMIC DNA]</scope>
</reference>
<evidence type="ECO:0000313" key="6">
    <source>
        <dbReference type="EMBL" id="SBO25402.1"/>
    </source>
</evidence>
<keyword evidence="1" id="KW-0805">Transcription regulation</keyword>
<keyword evidence="2" id="KW-0804">Transcription</keyword>
<gene>
    <name evidence="6" type="ORF">PKNA1_C2_0111800</name>
    <name evidence="7" type="ORF">PKNA1_H1_0111800</name>
</gene>
<proteinExistence type="predicted"/>
<dbReference type="PROSITE" id="PS51037">
    <property type="entry name" value="YEATS"/>
    <property type="match status" value="1"/>
</dbReference>
<dbReference type="EMBL" id="CWHQ02000014">
    <property type="protein sequence ID" value="SBO25402.1"/>
    <property type="molecule type" value="Genomic_DNA"/>
</dbReference>
<protein>
    <submittedName>
        <fullName evidence="7">Gas41 homologue, putative</fullName>
    </submittedName>
</protein>
<sequence>MENRMQNVKLVKPVVVGTYAFLLSQQEKRKFGNMTHKWTCLLRCPNYSDLSLFIQKVVFELDPSFIYPKRVYTQPPYEVNEIGWGEFYLTVKIYFADVSVSPVSIVHFVKLNTDTESTCPPCVVNEVSSTGKDTGCRAVSRVAFPRRHLFLRSRCLLKRRLLHRCPPQTYEEIIFRNPTVNLYNKIIQSNNTKTAPHKFHEHFLKYDFQEETYTRKYLQFQSKVQEEICDLMTEATELSKDINEAQQKYFTLKAEMGVSSDDN</sequence>
<evidence type="ECO:0000256" key="1">
    <source>
        <dbReference type="ARBA" id="ARBA00023015"/>
    </source>
</evidence>
<evidence type="ECO:0000256" key="2">
    <source>
        <dbReference type="ARBA" id="ARBA00023163"/>
    </source>
</evidence>
<dbReference type="Pfam" id="PF03366">
    <property type="entry name" value="YEATS"/>
    <property type="match status" value="1"/>
</dbReference>
<feature type="domain" description="YEATS" evidence="5">
    <location>
        <begin position="4"/>
        <end position="189"/>
    </location>
</feature>
<dbReference type="AlphaFoldDB" id="A0A1A7W1B3"/>
<dbReference type="CDD" id="cd16887">
    <property type="entry name" value="YEATS"/>
    <property type="match status" value="1"/>
</dbReference>
<evidence type="ECO:0000256" key="3">
    <source>
        <dbReference type="ARBA" id="ARBA00023242"/>
    </source>
</evidence>
<dbReference type="InterPro" id="IPR055129">
    <property type="entry name" value="YEATS_dom"/>
</dbReference>
<name>A0A1A7W1B3_PLAKH</name>